<dbReference type="Gene3D" id="3.90.226.10">
    <property type="entry name" value="2-enoyl-CoA Hydratase, Chain A, domain 1"/>
    <property type="match status" value="1"/>
</dbReference>
<evidence type="ECO:0000256" key="2">
    <source>
        <dbReference type="ARBA" id="ARBA00022801"/>
    </source>
</evidence>
<dbReference type="InterPro" id="IPR004447">
    <property type="entry name" value="Peptidase_S41A"/>
</dbReference>
<evidence type="ECO:0000256" key="3">
    <source>
        <dbReference type="ARBA" id="ARBA00022825"/>
    </source>
</evidence>
<dbReference type="PANTHER" id="PTHR32060">
    <property type="entry name" value="TAIL-SPECIFIC PROTEASE"/>
    <property type="match status" value="1"/>
</dbReference>
<feature type="domain" description="Tail specific protease" evidence="4">
    <location>
        <begin position="1"/>
        <end position="128"/>
    </location>
</feature>
<proteinExistence type="predicted"/>
<keyword evidence="2" id="KW-0378">Hydrolase</keyword>
<dbReference type="Gene3D" id="3.30.750.44">
    <property type="match status" value="1"/>
</dbReference>
<dbReference type="SMART" id="SM00245">
    <property type="entry name" value="TSPc"/>
    <property type="match status" value="1"/>
</dbReference>
<feature type="non-terminal residue" evidence="5">
    <location>
        <position position="1"/>
    </location>
</feature>
<name>X1DNN5_9ZZZZ</name>
<dbReference type="Pfam" id="PF03572">
    <property type="entry name" value="Peptidase_S41"/>
    <property type="match status" value="1"/>
</dbReference>
<dbReference type="GO" id="GO:0006508">
    <property type="term" value="P:proteolysis"/>
    <property type="evidence" value="ECO:0007669"/>
    <property type="project" value="UniProtKB-KW"/>
</dbReference>
<dbReference type="GO" id="GO:0004175">
    <property type="term" value="F:endopeptidase activity"/>
    <property type="evidence" value="ECO:0007669"/>
    <property type="project" value="TreeGrafter"/>
</dbReference>
<keyword evidence="1" id="KW-0645">Protease</keyword>
<sequence length="145" mass="15312">LRSNPGGLLQTVVDVASRFLEAGVVVNVVDNQGKSTPLTVKPNGVTTNLPLVVLVDGYSASGSEVLAGALQDYARATIAGTSTYGKGSVNTLRQLKDGSGLYITTAYWLTPNGRLIEGEGIDPDYELELIGEDAIQWAINYLKGK</sequence>
<dbReference type="SUPFAM" id="SSF52096">
    <property type="entry name" value="ClpP/crotonase"/>
    <property type="match status" value="1"/>
</dbReference>
<dbReference type="GO" id="GO:0007165">
    <property type="term" value="P:signal transduction"/>
    <property type="evidence" value="ECO:0007669"/>
    <property type="project" value="TreeGrafter"/>
</dbReference>
<gene>
    <name evidence="5" type="ORF">S03H2_09251</name>
</gene>
<keyword evidence="3" id="KW-0720">Serine protease</keyword>
<dbReference type="CDD" id="cd07560">
    <property type="entry name" value="Peptidase_S41_CPP"/>
    <property type="match status" value="1"/>
</dbReference>
<dbReference type="EMBL" id="BARU01004660">
    <property type="protein sequence ID" value="GAH22556.1"/>
    <property type="molecule type" value="Genomic_DNA"/>
</dbReference>
<evidence type="ECO:0000259" key="4">
    <source>
        <dbReference type="SMART" id="SM00245"/>
    </source>
</evidence>
<accession>X1DNN5</accession>
<dbReference type="InterPro" id="IPR005151">
    <property type="entry name" value="Tail-specific_protease"/>
</dbReference>
<evidence type="ECO:0000313" key="5">
    <source>
        <dbReference type="EMBL" id="GAH22556.1"/>
    </source>
</evidence>
<dbReference type="GO" id="GO:0030288">
    <property type="term" value="C:outer membrane-bounded periplasmic space"/>
    <property type="evidence" value="ECO:0007669"/>
    <property type="project" value="TreeGrafter"/>
</dbReference>
<comment type="caution">
    <text evidence="5">The sequence shown here is derived from an EMBL/GenBank/DDBJ whole genome shotgun (WGS) entry which is preliminary data.</text>
</comment>
<dbReference type="PANTHER" id="PTHR32060:SF30">
    <property type="entry name" value="CARBOXY-TERMINAL PROCESSING PROTEASE CTPA"/>
    <property type="match status" value="1"/>
</dbReference>
<dbReference type="AlphaFoldDB" id="X1DNN5"/>
<reference evidence="5" key="1">
    <citation type="journal article" date="2014" name="Front. Microbiol.">
        <title>High frequency of phylogenetically diverse reductive dehalogenase-homologous genes in deep subseafloor sedimentary metagenomes.</title>
        <authorList>
            <person name="Kawai M."/>
            <person name="Futagami T."/>
            <person name="Toyoda A."/>
            <person name="Takaki Y."/>
            <person name="Nishi S."/>
            <person name="Hori S."/>
            <person name="Arai W."/>
            <person name="Tsubouchi T."/>
            <person name="Morono Y."/>
            <person name="Uchiyama I."/>
            <person name="Ito T."/>
            <person name="Fujiyama A."/>
            <person name="Inagaki F."/>
            <person name="Takami H."/>
        </authorList>
    </citation>
    <scope>NUCLEOTIDE SEQUENCE</scope>
    <source>
        <strain evidence="5">Expedition CK06-06</strain>
    </source>
</reference>
<dbReference type="InterPro" id="IPR029045">
    <property type="entry name" value="ClpP/crotonase-like_dom_sf"/>
</dbReference>
<protein>
    <recommendedName>
        <fullName evidence="4">Tail specific protease domain-containing protein</fullName>
    </recommendedName>
</protein>
<evidence type="ECO:0000256" key="1">
    <source>
        <dbReference type="ARBA" id="ARBA00022670"/>
    </source>
</evidence>
<dbReference type="GO" id="GO:0008236">
    <property type="term" value="F:serine-type peptidase activity"/>
    <property type="evidence" value="ECO:0007669"/>
    <property type="project" value="UniProtKB-KW"/>
</dbReference>
<organism evidence="5">
    <name type="scientific">marine sediment metagenome</name>
    <dbReference type="NCBI Taxonomy" id="412755"/>
    <lineage>
        <taxon>unclassified sequences</taxon>
        <taxon>metagenomes</taxon>
        <taxon>ecological metagenomes</taxon>
    </lineage>
</organism>